<comment type="caution">
    <text evidence="2">The sequence shown here is derived from an EMBL/GenBank/DDBJ whole genome shotgun (WGS) entry which is preliminary data.</text>
</comment>
<reference evidence="2 3" key="1">
    <citation type="submission" date="2019-12" db="EMBL/GenBank/DDBJ databases">
        <title>Genomic-based taxomic classification of the family Erythrobacteraceae.</title>
        <authorList>
            <person name="Xu L."/>
        </authorList>
    </citation>
    <scope>NUCLEOTIDE SEQUENCE [LARGE SCALE GENOMIC DNA]</scope>
    <source>
        <strain evidence="2 3">RC4-10-4</strain>
    </source>
</reference>
<organism evidence="2 3">
    <name type="scientific">Aurantiacibacter arachoides</name>
    <dbReference type="NCBI Taxonomy" id="1850444"/>
    <lineage>
        <taxon>Bacteria</taxon>
        <taxon>Pseudomonadati</taxon>
        <taxon>Pseudomonadota</taxon>
        <taxon>Alphaproteobacteria</taxon>
        <taxon>Sphingomonadales</taxon>
        <taxon>Erythrobacteraceae</taxon>
        <taxon>Aurantiacibacter</taxon>
    </lineage>
</organism>
<evidence type="ECO:0000313" key="2">
    <source>
        <dbReference type="EMBL" id="MXO94500.1"/>
    </source>
</evidence>
<keyword evidence="3" id="KW-1185">Reference proteome</keyword>
<name>A0A845A4B0_9SPHN</name>
<sequence length="159" mass="17211">MTQRFLYKVITIAIVSSLMACGQNSNDYGGSSGAEEDFLMPTEAELQAEELSPNQLTNICKAGMSAATGAGINSMRTDTDQADMVRISYVRDDGRPFAYDCRLEGHVVRTRMIDEAGPGTGPGNWSGNGSKATYRLENADVTIDTVFIDGSVDSETFRF</sequence>
<feature type="chain" id="PRO_5032573232" description="Lipoprotein" evidence="1">
    <location>
        <begin position="21"/>
        <end position="159"/>
    </location>
</feature>
<dbReference type="EMBL" id="WTYH01000001">
    <property type="protein sequence ID" value="MXO94500.1"/>
    <property type="molecule type" value="Genomic_DNA"/>
</dbReference>
<evidence type="ECO:0000313" key="3">
    <source>
        <dbReference type="Proteomes" id="UP000460626"/>
    </source>
</evidence>
<protein>
    <recommendedName>
        <fullName evidence="4">Lipoprotein</fullName>
    </recommendedName>
</protein>
<dbReference type="AlphaFoldDB" id="A0A845A4B0"/>
<accession>A0A845A4B0</accession>
<keyword evidence="1" id="KW-0732">Signal</keyword>
<proteinExistence type="predicted"/>
<feature type="signal peptide" evidence="1">
    <location>
        <begin position="1"/>
        <end position="20"/>
    </location>
</feature>
<dbReference type="Proteomes" id="UP000460626">
    <property type="component" value="Unassembled WGS sequence"/>
</dbReference>
<dbReference type="PROSITE" id="PS51257">
    <property type="entry name" value="PROKAR_LIPOPROTEIN"/>
    <property type="match status" value="1"/>
</dbReference>
<evidence type="ECO:0008006" key="4">
    <source>
        <dbReference type="Google" id="ProtNLM"/>
    </source>
</evidence>
<gene>
    <name evidence="2" type="ORF">GRI62_12925</name>
</gene>
<evidence type="ECO:0000256" key="1">
    <source>
        <dbReference type="SAM" id="SignalP"/>
    </source>
</evidence>